<comment type="caution">
    <text evidence="2">The sequence shown here is derived from an EMBL/GenBank/DDBJ whole genome shotgun (WGS) entry which is preliminary data.</text>
</comment>
<dbReference type="Proteomes" id="UP000823388">
    <property type="component" value="Chromosome 9K"/>
</dbReference>
<keyword evidence="3" id="KW-1185">Reference proteome</keyword>
<accession>A0A8T0NHJ1</accession>
<feature type="compositionally biased region" description="Basic residues" evidence="1">
    <location>
        <begin position="39"/>
        <end position="64"/>
    </location>
</feature>
<feature type="region of interest" description="Disordered" evidence="1">
    <location>
        <begin position="1"/>
        <end position="108"/>
    </location>
</feature>
<evidence type="ECO:0000256" key="1">
    <source>
        <dbReference type="SAM" id="MobiDB-lite"/>
    </source>
</evidence>
<protein>
    <submittedName>
        <fullName evidence="2">Uncharacterized protein</fullName>
    </submittedName>
</protein>
<evidence type="ECO:0000313" key="2">
    <source>
        <dbReference type="EMBL" id="KAG2548810.1"/>
    </source>
</evidence>
<evidence type="ECO:0000313" key="3">
    <source>
        <dbReference type="Proteomes" id="UP000823388"/>
    </source>
</evidence>
<organism evidence="2 3">
    <name type="scientific">Panicum virgatum</name>
    <name type="common">Blackwell switchgrass</name>
    <dbReference type="NCBI Taxonomy" id="38727"/>
    <lineage>
        <taxon>Eukaryota</taxon>
        <taxon>Viridiplantae</taxon>
        <taxon>Streptophyta</taxon>
        <taxon>Embryophyta</taxon>
        <taxon>Tracheophyta</taxon>
        <taxon>Spermatophyta</taxon>
        <taxon>Magnoliopsida</taxon>
        <taxon>Liliopsida</taxon>
        <taxon>Poales</taxon>
        <taxon>Poaceae</taxon>
        <taxon>PACMAD clade</taxon>
        <taxon>Panicoideae</taxon>
        <taxon>Panicodae</taxon>
        <taxon>Paniceae</taxon>
        <taxon>Panicinae</taxon>
        <taxon>Panicum</taxon>
        <taxon>Panicum sect. Hiantes</taxon>
    </lineage>
</organism>
<dbReference type="EMBL" id="CM029053">
    <property type="protein sequence ID" value="KAG2548810.1"/>
    <property type="molecule type" value="Genomic_DNA"/>
</dbReference>
<dbReference type="AlphaFoldDB" id="A0A8T0NHJ1"/>
<feature type="region of interest" description="Disordered" evidence="1">
    <location>
        <begin position="151"/>
        <end position="175"/>
    </location>
</feature>
<reference evidence="2 3" key="1">
    <citation type="submission" date="2020-05" db="EMBL/GenBank/DDBJ databases">
        <title>WGS assembly of Panicum virgatum.</title>
        <authorList>
            <person name="Lovell J.T."/>
            <person name="Jenkins J."/>
            <person name="Shu S."/>
            <person name="Juenger T.E."/>
            <person name="Schmutz J."/>
        </authorList>
    </citation>
    <scope>NUCLEOTIDE SEQUENCE [LARGE SCALE GENOMIC DNA]</scope>
    <source>
        <strain evidence="3">cv. AP13</strain>
    </source>
</reference>
<proteinExistence type="predicted"/>
<sequence>MNSYTNIRGPWPLPAPLSPPLRVPHPPRSLPASAACHRSASRSRCRTGAPHRRPFRCPRPRWRSRSGLAGRRNEGGPRAGVRDGGGPAPTPQHPATSAGCPSESGVGERKGLKVRYFLPCGVRGRRARAPPSRSTELEVEEIRRALQWRRTGRRREGRIGVVEEGPGPDQPTATH</sequence>
<name>A0A8T0NHJ1_PANVG</name>
<gene>
    <name evidence="2" type="ORF">PVAP13_9KG199485</name>
</gene>
<feature type="compositionally biased region" description="Pro residues" evidence="1">
    <location>
        <begin position="11"/>
        <end position="29"/>
    </location>
</feature>